<reference evidence="13" key="1">
    <citation type="submission" date="2023-02" db="EMBL/GenBank/DDBJ databases">
        <title>Genome of toxic invasive species Heracleum sosnowskyi carries increased number of genes despite the absence of recent whole-genome duplications.</title>
        <authorList>
            <person name="Schelkunov M."/>
            <person name="Shtratnikova V."/>
            <person name="Makarenko M."/>
            <person name="Klepikova A."/>
            <person name="Omelchenko D."/>
            <person name="Novikova G."/>
            <person name="Obukhova E."/>
            <person name="Bogdanov V."/>
            <person name="Penin A."/>
            <person name="Logacheva M."/>
        </authorList>
    </citation>
    <scope>NUCLEOTIDE SEQUENCE</scope>
    <source>
        <strain evidence="13">Hsosn_3</strain>
        <tissue evidence="13">Leaf</tissue>
    </source>
</reference>
<evidence type="ECO:0000256" key="10">
    <source>
        <dbReference type="ARBA" id="ARBA00047761"/>
    </source>
</evidence>
<keyword evidence="14" id="KW-1185">Reference proteome</keyword>
<dbReference type="PANTHER" id="PTHR47992">
    <property type="entry name" value="PROTEIN PHOSPHATASE"/>
    <property type="match status" value="1"/>
</dbReference>
<sequence>MGSCCSTFCGGANINNYKISSPELKLNKFGGVDERVLPLAHGRLVGNGATNIACLYTQQGKKGTNQDAMIVWENFSSKSDAVFCGVFDGHGPFGHMVARKVRDNLPVLLSSQWNDNLNNDQSCIAEDKNGSGNCVAENGNAAGSTDADENTDDGWCEPLEVEEKAKLPEMYWPLRQSMLKAFKLMDKELKLHPAIDCFCSGSTTVALVKQGQDLVIGNVGDSRAVLATKDKDNLLTAVQLTVDLKPNLPREAARITQCKGRVFALQDEPDVPRVWLPNSDSPGLAMARAFGDFCLKDFGLISMPDVYYHRITERDEFVILATDGVWDVISNKEAVDIVVSAPGRATAARALIDCATRAWRLKYPTSKNDDCAVVCLYLDHVCTPDVAQAQNNVTNTLKEVIPVVVNGNKTADICSNSPSRSIMLEHSGTVRCSDEIVPIIETAEEKHPGKRVGQSQRSLAECISTAEEEEWSALEGVTRVNSLLSLPRFMSFDKGSASWRKVMMKS</sequence>
<comment type="catalytic activity">
    <reaction evidence="11">
        <text>O-phospho-L-threonyl-[protein] + H2O = L-threonyl-[protein] + phosphate</text>
        <dbReference type="Rhea" id="RHEA:47004"/>
        <dbReference type="Rhea" id="RHEA-COMP:11060"/>
        <dbReference type="Rhea" id="RHEA-COMP:11605"/>
        <dbReference type="ChEBI" id="CHEBI:15377"/>
        <dbReference type="ChEBI" id="CHEBI:30013"/>
        <dbReference type="ChEBI" id="CHEBI:43474"/>
        <dbReference type="ChEBI" id="CHEBI:61977"/>
        <dbReference type="EC" id="3.1.3.16"/>
    </reaction>
</comment>
<feature type="domain" description="PPM-type phosphatase" evidence="12">
    <location>
        <begin position="52"/>
        <end position="378"/>
    </location>
</feature>
<organism evidence="13 14">
    <name type="scientific">Heracleum sosnowskyi</name>
    <dbReference type="NCBI Taxonomy" id="360622"/>
    <lineage>
        <taxon>Eukaryota</taxon>
        <taxon>Viridiplantae</taxon>
        <taxon>Streptophyta</taxon>
        <taxon>Embryophyta</taxon>
        <taxon>Tracheophyta</taxon>
        <taxon>Spermatophyta</taxon>
        <taxon>Magnoliopsida</taxon>
        <taxon>eudicotyledons</taxon>
        <taxon>Gunneridae</taxon>
        <taxon>Pentapetalae</taxon>
        <taxon>asterids</taxon>
        <taxon>campanulids</taxon>
        <taxon>Apiales</taxon>
        <taxon>Apiaceae</taxon>
        <taxon>Apioideae</taxon>
        <taxon>apioid superclade</taxon>
        <taxon>Tordylieae</taxon>
        <taxon>Tordyliinae</taxon>
        <taxon>Heracleum</taxon>
    </lineage>
</organism>
<comment type="caution">
    <text evidence="13">The sequence shown here is derived from an EMBL/GenBank/DDBJ whole genome shotgun (WGS) entry which is preliminary data.</text>
</comment>
<evidence type="ECO:0000256" key="4">
    <source>
        <dbReference type="ARBA" id="ARBA00013081"/>
    </source>
</evidence>
<evidence type="ECO:0000256" key="5">
    <source>
        <dbReference type="ARBA" id="ARBA00022723"/>
    </source>
</evidence>
<dbReference type="FunFam" id="3.60.40.10:FF:000024">
    <property type="entry name" value="probable protein phosphatase 2C 33"/>
    <property type="match status" value="1"/>
</dbReference>
<comment type="similarity">
    <text evidence="3">Belongs to the PP2C family.</text>
</comment>
<keyword evidence="7" id="KW-0460">Magnesium</keyword>
<dbReference type="GO" id="GO:0004722">
    <property type="term" value="F:protein serine/threonine phosphatase activity"/>
    <property type="evidence" value="ECO:0007669"/>
    <property type="project" value="UniProtKB-EC"/>
</dbReference>
<name>A0AAD8HA15_9APIA</name>
<dbReference type="SUPFAM" id="SSF81606">
    <property type="entry name" value="PP2C-like"/>
    <property type="match status" value="1"/>
</dbReference>
<protein>
    <recommendedName>
        <fullName evidence="4">protein-serine/threonine phosphatase</fullName>
        <ecNumber evidence="4">3.1.3.16</ecNumber>
    </recommendedName>
</protein>
<proteinExistence type="inferred from homology"/>
<comment type="catalytic activity">
    <reaction evidence="10">
        <text>O-phospho-L-seryl-[protein] + H2O = L-seryl-[protein] + phosphate</text>
        <dbReference type="Rhea" id="RHEA:20629"/>
        <dbReference type="Rhea" id="RHEA-COMP:9863"/>
        <dbReference type="Rhea" id="RHEA-COMP:11604"/>
        <dbReference type="ChEBI" id="CHEBI:15377"/>
        <dbReference type="ChEBI" id="CHEBI:29999"/>
        <dbReference type="ChEBI" id="CHEBI:43474"/>
        <dbReference type="ChEBI" id="CHEBI:83421"/>
        <dbReference type="EC" id="3.1.3.16"/>
    </reaction>
</comment>
<evidence type="ECO:0000313" key="13">
    <source>
        <dbReference type="EMBL" id="KAK1362443.1"/>
    </source>
</evidence>
<evidence type="ECO:0000256" key="11">
    <source>
        <dbReference type="ARBA" id="ARBA00048336"/>
    </source>
</evidence>
<evidence type="ECO:0000259" key="12">
    <source>
        <dbReference type="PROSITE" id="PS51746"/>
    </source>
</evidence>
<comment type="cofactor">
    <cofactor evidence="2">
        <name>Mg(2+)</name>
        <dbReference type="ChEBI" id="CHEBI:18420"/>
    </cofactor>
</comment>
<dbReference type="Proteomes" id="UP001237642">
    <property type="component" value="Unassembled WGS sequence"/>
</dbReference>
<keyword evidence="9" id="KW-0464">Manganese</keyword>
<evidence type="ECO:0000256" key="1">
    <source>
        <dbReference type="ARBA" id="ARBA00001936"/>
    </source>
</evidence>
<evidence type="ECO:0000256" key="8">
    <source>
        <dbReference type="ARBA" id="ARBA00022912"/>
    </source>
</evidence>
<reference evidence="13" key="2">
    <citation type="submission" date="2023-05" db="EMBL/GenBank/DDBJ databases">
        <authorList>
            <person name="Schelkunov M.I."/>
        </authorList>
    </citation>
    <scope>NUCLEOTIDE SEQUENCE</scope>
    <source>
        <strain evidence="13">Hsosn_3</strain>
        <tissue evidence="13">Leaf</tissue>
    </source>
</reference>
<evidence type="ECO:0000256" key="7">
    <source>
        <dbReference type="ARBA" id="ARBA00022842"/>
    </source>
</evidence>
<evidence type="ECO:0000256" key="3">
    <source>
        <dbReference type="ARBA" id="ARBA00006702"/>
    </source>
</evidence>
<dbReference type="InterPro" id="IPR036457">
    <property type="entry name" value="PPM-type-like_dom_sf"/>
</dbReference>
<keyword evidence="5" id="KW-0479">Metal-binding</keyword>
<keyword evidence="8" id="KW-0904">Protein phosphatase</keyword>
<dbReference type="SMART" id="SM00332">
    <property type="entry name" value="PP2Cc"/>
    <property type="match status" value="1"/>
</dbReference>
<comment type="cofactor">
    <cofactor evidence="1">
        <name>Mn(2+)</name>
        <dbReference type="ChEBI" id="CHEBI:29035"/>
    </cofactor>
</comment>
<evidence type="ECO:0000256" key="2">
    <source>
        <dbReference type="ARBA" id="ARBA00001946"/>
    </source>
</evidence>
<dbReference type="CDD" id="cd00143">
    <property type="entry name" value="PP2Cc"/>
    <property type="match status" value="1"/>
</dbReference>
<accession>A0AAD8HA15</accession>
<dbReference type="Gene3D" id="3.60.40.10">
    <property type="entry name" value="PPM-type phosphatase domain"/>
    <property type="match status" value="1"/>
</dbReference>
<dbReference type="PROSITE" id="PS51746">
    <property type="entry name" value="PPM_2"/>
    <property type="match status" value="1"/>
</dbReference>
<dbReference type="EMBL" id="JAUIZM010000010">
    <property type="protein sequence ID" value="KAK1362443.1"/>
    <property type="molecule type" value="Genomic_DNA"/>
</dbReference>
<dbReference type="InterPro" id="IPR001932">
    <property type="entry name" value="PPM-type_phosphatase-like_dom"/>
</dbReference>
<gene>
    <name evidence="13" type="ORF">POM88_046917</name>
</gene>
<dbReference type="EC" id="3.1.3.16" evidence="4"/>
<evidence type="ECO:0000256" key="6">
    <source>
        <dbReference type="ARBA" id="ARBA00022801"/>
    </source>
</evidence>
<keyword evidence="6" id="KW-0378">Hydrolase</keyword>
<dbReference type="InterPro" id="IPR015655">
    <property type="entry name" value="PP2C"/>
</dbReference>
<dbReference type="Pfam" id="PF00481">
    <property type="entry name" value="PP2C"/>
    <property type="match status" value="1"/>
</dbReference>
<dbReference type="GO" id="GO:0046872">
    <property type="term" value="F:metal ion binding"/>
    <property type="evidence" value="ECO:0007669"/>
    <property type="project" value="UniProtKB-KW"/>
</dbReference>
<evidence type="ECO:0000313" key="14">
    <source>
        <dbReference type="Proteomes" id="UP001237642"/>
    </source>
</evidence>
<evidence type="ECO:0000256" key="9">
    <source>
        <dbReference type="ARBA" id="ARBA00023211"/>
    </source>
</evidence>
<dbReference type="AlphaFoldDB" id="A0AAD8HA15"/>